<evidence type="ECO:0000256" key="10">
    <source>
        <dbReference type="SAM" id="Coils"/>
    </source>
</evidence>
<proteinExistence type="predicted"/>
<dbReference type="PROSITE" id="PS50827">
    <property type="entry name" value="DDT"/>
    <property type="match status" value="1"/>
</dbReference>
<dbReference type="Proteomes" id="UP000257109">
    <property type="component" value="Unassembled WGS sequence"/>
</dbReference>
<evidence type="ECO:0000259" key="12">
    <source>
        <dbReference type="PROSITE" id="PS50827"/>
    </source>
</evidence>
<dbReference type="OrthoDB" id="1411616at2759"/>
<keyword evidence="7" id="KW-0805">Transcription regulation</keyword>
<dbReference type="AlphaFoldDB" id="A0A371GZ72"/>
<sequence length="807" mass="90034">MLALAAIPNSTMEPTLSSAQHQNLNEVVATGKKPKRLKNSCRVKKVRSRVYNPAIPKTCHQFVSVFVSRFECRQKTSNYSAPCKNEKKGKLCPLKFCHNCLKTRCFFMGGMGRKQQRWHCWINGIVQSLLHVSFFSFSSVCVELVLYLQVHSERSDLYRKKRGKLPTGPLYHQAKASGFNCVFDMLVAEDARNSGGLESNNSGGSESNNSGGLELNNPGGLELNNPGGLELNNSVGLESNNPGGLELNNPGVSHSNLSSPTMIILSTYTRRRELGELGKGNSSDVNSGLKLDPVNDQKESSQRISKITKCKEPKEISMGSNADGAGKRKSRKRPKICKVPSEEAKGKAKYDTEVCNKVSEKETKVDTNYDAAHVPMDGAEAWAANDFCLDINNVLEKVSKGKSFSGVQHKFIEIITVLGDPPSDFVVLVWLQKFISSIIKYHDMKHMHCENWNKTVLVNGDGDNKFQAGMAKFPNVGMNLEIEKIEEEIPLPPGTELTEILDIEFPPEDAGSALQLLEFCSVFGKVLDLKNGEAEAMLRELVCKRSFSSGQKTLVVQFQIRVLTLILTDSRNGSPSLTARNGNNSWLKPLKNLITESYLVPNDFPLDWLQEGIDGYYNLDLSKKLTLLNFLCDEALVTRKLRSYIEEQHLTHVKEVKETKSKVAAAKKKEKDLKQKLENEMAKAFTSNVAPLSMEEHKALLTKMKGEVAQAHTEMLELKGTTPKGKPSVDAMRTNPEFLDSNGQAFWKLKSYNDEHAVLLQDIKILDETATATAPDEKWFVYGPEKKDEVDKYISSRAKRLKSIEWT</sequence>
<evidence type="ECO:0000313" key="14">
    <source>
        <dbReference type="Proteomes" id="UP000257109"/>
    </source>
</evidence>
<organism evidence="13 14">
    <name type="scientific">Mucuna pruriens</name>
    <name type="common">Velvet bean</name>
    <name type="synonym">Dolichos pruriens</name>
    <dbReference type="NCBI Taxonomy" id="157652"/>
    <lineage>
        <taxon>Eukaryota</taxon>
        <taxon>Viridiplantae</taxon>
        <taxon>Streptophyta</taxon>
        <taxon>Embryophyta</taxon>
        <taxon>Tracheophyta</taxon>
        <taxon>Spermatophyta</taxon>
        <taxon>Magnoliopsida</taxon>
        <taxon>eudicotyledons</taxon>
        <taxon>Gunneridae</taxon>
        <taxon>Pentapetalae</taxon>
        <taxon>rosids</taxon>
        <taxon>fabids</taxon>
        <taxon>Fabales</taxon>
        <taxon>Fabaceae</taxon>
        <taxon>Papilionoideae</taxon>
        <taxon>50 kb inversion clade</taxon>
        <taxon>NPAAA clade</taxon>
        <taxon>indigoferoid/millettioid clade</taxon>
        <taxon>Phaseoleae</taxon>
        <taxon>Mucuna</taxon>
    </lineage>
</organism>
<dbReference type="InterPro" id="IPR018501">
    <property type="entry name" value="DDT_dom"/>
</dbReference>
<feature type="compositionally biased region" description="Basic residues" evidence="11">
    <location>
        <begin position="327"/>
        <end position="336"/>
    </location>
</feature>
<reference evidence="13" key="1">
    <citation type="submission" date="2018-05" db="EMBL/GenBank/DDBJ databases">
        <title>Draft genome of Mucuna pruriens seed.</title>
        <authorList>
            <person name="Nnadi N.E."/>
            <person name="Vos R."/>
            <person name="Hasami M.H."/>
            <person name="Devisetty U.K."/>
            <person name="Aguiy J.C."/>
        </authorList>
    </citation>
    <scope>NUCLEOTIDE SEQUENCE [LARGE SCALE GENOMIC DNA]</scope>
    <source>
        <strain evidence="13">JCA_2017</strain>
    </source>
</reference>
<dbReference type="GO" id="GO:0006355">
    <property type="term" value="P:regulation of DNA-templated transcription"/>
    <property type="evidence" value="ECO:0007669"/>
    <property type="project" value="InterPro"/>
</dbReference>
<dbReference type="STRING" id="157652.A0A371GZ72"/>
<feature type="domain" description="DDT" evidence="12">
    <location>
        <begin position="507"/>
        <end position="572"/>
    </location>
</feature>
<dbReference type="InterPro" id="IPR040221">
    <property type="entry name" value="CDCA7/CDA7L"/>
</dbReference>
<comment type="caution">
    <text evidence="13">The sequence shown here is derived from an EMBL/GenBank/DDBJ whole genome shotgun (WGS) entry which is preliminary data.</text>
</comment>
<evidence type="ECO:0000256" key="1">
    <source>
        <dbReference type="ARBA" id="ARBA00004123"/>
    </source>
</evidence>
<protein>
    <recommendedName>
        <fullName evidence="12">DDT domain-containing protein</fullName>
    </recommendedName>
</protein>
<accession>A0A371GZ72</accession>
<feature type="region of interest" description="Disordered" evidence="11">
    <location>
        <begin position="194"/>
        <end position="258"/>
    </location>
</feature>
<evidence type="ECO:0000313" key="13">
    <source>
        <dbReference type="EMBL" id="RDX95858.1"/>
    </source>
</evidence>
<dbReference type="GO" id="GO:0005634">
    <property type="term" value="C:nucleus"/>
    <property type="evidence" value="ECO:0007669"/>
    <property type="project" value="UniProtKB-SubCell"/>
</dbReference>
<dbReference type="InterPro" id="IPR028942">
    <property type="entry name" value="WHIM1_dom"/>
</dbReference>
<dbReference type="PANTHER" id="PTHR31169:SF8">
    <property type="entry name" value="ZINC-FINGER DOMAIN OF MONOAMINE-OXIDASE A REPRESSOR R1 PROTEIN"/>
    <property type="match status" value="1"/>
</dbReference>
<evidence type="ECO:0000256" key="4">
    <source>
        <dbReference type="ARBA" id="ARBA00022499"/>
    </source>
</evidence>
<dbReference type="EMBL" id="QJKJ01004031">
    <property type="protein sequence ID" value="RDX95858.1"/>
    <property type="molecule type" value="Genomic_DNA"/>
</dbReference>
<feature type="non-terminal residue" evidence="13">
    <location>
        <position position="1"/>
    </location>
</feature>
<name>A0A371GZ72_MUCPR</name>
<keyword evidence="6" id="KW-0832">Ubl conjugation</keyword>
<dbReference type="Pfam" id="PF10497">
    <property type="entry name" value="zf-4CXXC_R1"/>
    <property type="match status" value="1"/>
</dbReference>
<keyword evidence="10" id="KW-0175">Coiled coil</keyword>
<feature type="region of interest" description="Disordered" evidence="11">
    <location>
        <begin position="276"/>
        <end position="340"/>
    </location>
</feature>
<feature type="coiled-coil region" evidence="10">
    <location>
        <begin position="656"/>
        <end position="687"/>
    </location>
</feature>
<dbReference type="Pfam" id="PF15612">
    <property type="entry name" value="WHIM1"/>
    <property type="match status" value="1"/>
</dbReference>
<gene>
    <name evidence="13" type="ORF">CR513_21553</name>
</gene>
<keyword evidence="9" id="KW-0539">Nucleus</keyword>
<keyword evidence="5" id="KW-0597">Phosphoprotein</keyword>
<keyword evidence="14" id="KW-1185">Reference proteome</keyword>
<evidence type="ECO:0000256" key="7">
    <source>
        <dbReference type="ARBA" id="ARBA00023015"/>
    </source>
</evidence>
<dbReference type="InterPro" id="IPR018866">
    <property type="entry name" value="Znf-4CXXC_R1"/>
</dbReference>
<evidence type="ECO:0000256" key="2">
    <source>
        <dbReference type="ARBA" id="ARBA00004496"/>
    </source>
</evidence>
<dbReference type="GO" id="GO:0005737">
    <property type="term" value="C:cytoplasm"/>
    <property type="evidence" value="ECO:0007669"/>
    <property type="project" value="UniProtKB-SubCell"/>
</dbReference>
<evidence type="ECO:0000256" key="6">
    <source>
        <dbReference type="ARBA" id="ARBA00022843"/>
    </source>
</evidence>
<evidence type="ECO:0000256" key="11">
    <source>
        <dbReference type="SAM" id="MobiDB-lite"/>
    </source>
</evidence>
<evidence type="ECO:0000256" key="8">
    <source>
        <dbReference type="ARBA" id="ARBA00023163"/>
    </source>
</evidence>
<feature type="compositionally biased region" description="Low complexity" evidence="11">
    <location>
        <begin position="194"/>
        <end position="251"/>
    </location>
</feature>
<evidence type="ECO:0000256" key="3">
    <source>
        <dbReference type="ARBA" id="ARBA00022490"/>
    </source>
</evidence>
<comment type="subcellular location">
    <subcellularLocation>
        <location evidence="2">Cytoplasm</location>
    </subcellularLocation>
    <subcellularLocation>
        <location evidence="1">Nucleus</location>
    </subcellularLocation>
</comment>
<evidence type="ECO:0000256" key="5">
    <source>
        <dbReference type="ARBA" id="ARBA00022553"/>
    </source>
</evidence>
<evidence type="ECO:0000256" key="9">
    <source>
        <dbReference type="ARBA" id="ARBA00023242"/>
    </source>
</evidence>
<dbReference type="SMART" id="SM00571">
    <property type="entry name" value="DDT"/>
    <property type="match status" value="1"/>
</dbReference>
<keyword evidence="4" id="KW-1017">Isopeptide bond</keyword>
<keyword evidence="8" id="KW-0804">Transcription</keyword>
<dbReference type="PANTHER" id="PTHR31169">
    <property type="entry name" value="OS05G0300700 PROTEIN"/>
    <property type="match status" value="1"/>
</dbReference>
<keyword evidence="3" id="KW-0963">Cytoplasm</keyword>